<proteinExistence type="predicted"/>
<dbReference type="PANTHER" id="PTHR12064:SF99">
    <property type="entry name" value="DUF21 DOMAIN PLANT PROTEIN"/>
    <property type="match status" value="1"/>
</dbReference>
<dbReference type="PANTHER" id="PTHR12064">
    <property type="entry name" value="METAL TRANSPORTER CNNM"/>
    <property type="match status" value="1"/>
</dbReference>
<dbReference type="GO" id="GO:0010960">
    <property type="term" value="P:magnesium ion homeostasis"/>
    <property type="evidence" value="ECO:0007669"/>
    <property type="project" value="InterPro"/>
</dbReference>
<feature type="transmembrane region" description="Helical" evidence="2">
    <location>
        <begin position="98"/>
        <end position="116"/>
    </location>
</feature>
<organism evidence="4 5">
    <name type="scientific">Medicago truncatula</name>
    <name type="common">Barrel medic</name>
    <name type="synonym">Medicago tribuloides</name>
    <dbReference type="NCBI Taxonomy" id="3880"/>
    <lineage>
        <taxon>Eukaryota</taxon>
        <taxon>Viridiplantae</taxon>
        <taxon>Streptophyta</taxon>
        <taxon>Embryophyta</taxon>
        <taxon>Tracheophyta</taxon>
        <taxon>Spermatophyta</taxon>
        <taxon>Magnoliopsida</taxon>
        <taxon>eudicotyledons</taxon>
        <taxon>Gunneridae</taxon>
        <taxon>Pentapetalae</taxon>
        <taxon>rosids</taxon>
        <taxon>fabids</taxon>
        <taxon>Fabales</taxon>
        <taxon>Fabaceae</taxon>
        <taxon>Papilionoideae</taxon>
        <taxon>50 kb inversion clade</taxon>
        <taxon>NPAAA clade</taxon>
        <taxon>Hologalegina</taxon>
        <taxon>IRL clade</taxon>
        <taxon>Trifolieae</taxon>
        <taxon>Medicago</taxon>
    </lineage>
</organism>
<dbReference type="Proteomes" id="UP000265566">
    <property type="component" value="Chromosome 6"/>
</dbReference>
<evidence type="ECO:0000256" key="1">
    <source>
        <dbReference type="PROSITE-ProRule" id="PRU01193"/>
    </source>
</evidence>
<dbReference type="InterPro" id="IPR045095">
    <property type="entry name" value="ACDP"/>
</dbReference>
<keyword evidence="1 2" id="KW-0472">Membrane</keyword>
<evidence type="ECO:0000256" key="2">
    <source>
        <dbReference type="SAM" id="Phobius"/>
    </source>
</evidence>
<sequence>MHEYEFPCCGLDFWLFLTICLVIVLLAGITSGLALGILSYSQVDLEVLIKGGRPKEKRNAERIQPFVKNGHFVLCTLLLGKSLAMEALPIFMDLIIPSWYTILMSAPLVTVFAEILPQAVCSRYGLTFGANLAPFTHLLLLIFFPITYPASKLLDWALGKEHSVLLRRSELKTFVDLHADEAGKGGELSHHETSIITGAMDLTQKTAIDAMTHISETFSLDINSKLDMHTMTQIMSKGHSRVPIHTGNPRNIIGLILVKNLIFCRPEDETPIKNLIIRKIPR</sequence>
<feature type="domain" description="CNNM transmembrane" evidence="3">
    <location>
        <begin position="9"/>
        <end position="192"/>
    </location>
</feature>
<accession>A0A396HDY5</accession>
<comment type="caution">
    <text evidence="4">The sequence shown here is derived from an EMBL/GenBank/DDBJ whole genome shotgun (WGS) entry which is preliminary data.</text>
</comment>
<dbReference type="GO" id="GO:0016020">
    <property type="term" value="C:membrane"/>
    <property type="evidence" value="ECO:0007669"/>
    <property type="project" value="UniProtKB-UniRule"/>
</dbReference>
<name>A0A396HDY5_MEDTR</name>
<reference evidence="5" key="1">
    <citation type="journal article" date="2018" name="Nat. Plants">
        <title>Whole-genome landscape of Medicago truncatula symbiotic genes.</title>
        <authorList>
            <person name="Pecrix Y."/>
            <person name="Staton S.E."/>
            <person name="Sallet E."/>
            <person name="Lelandais-Briere C."/>
            <person name="Moreau S."/>
            <person name="Carrere S."/>
            <person name="Blein T."/>
            <person name="Jardinaud M.F."/>
            <person name="Latrasse D."/>
            <person name="Zouine M."/>
            <person name="Zahm M."/>
            <person name="Kreplak J."/>
            <person name="Mayjonade B."/>
            <person name="Satge C."/>
            <person name="Perez M."/>
            <person name="Cauet S."/>
            <person name="Marande W."/>
            <person name="Chantry-Darmon C."/>
            <person name="Lopez-Roques C."/>
            <person name="Bouchez O."/>
            <person name="Berard A."/>
            <person name="Debelle F."/>
            <person name="Munos S."/>
            <person name="Bendahmane A."/>
            <person name="Berges H."/>
            <person name="Niebel A."/>
            <person name="Buitink J."/>
            <person name="Frugier F."/>
            <person name="Benhamed M."/>
            <person name="Crespi M."/>
            <person name="Gouzy J."/>
            <person name="Gamas P."/>
        </authorList>
    </citation>
    <scope>NUCLEOTIDE SEQUENCE [LARGE SCALE GENOMIC DNA]</scope>
    <source>
        <strain evidence="5">cv. Jemalong A17</strain>
    </source>
</reference>
<evidence type="ECO:0000313" key="5">
    <source>
        <dbReference type="Proteomes" id="UP000265566"/>
    </source>
</evidence>
<keyword evidence="1 2" id="KW-0812">Transmembrane</keyword>
<gene>
    <name evidence="4" type="ORF">MtrunA17_Chr6g0469771</name>
</gene>
<evidence type="ECO:0000259" key="3">
    <source>
        <dbReference type="PROSITE" id="PS51846"/>
    </source>
</evidence>
<dbReference type="InterPro" id="IPR046342">
    <property type="entry name" value="CBS_dom_sf"/>
</dbReference>
<dbReference type="InterPro" id="IPR002550">
    <property type="entry name" value="CNNM"/>
</dbReference>
<dbReference type="Pfam" id="PF01595">
    <property type="entry name" value="CNNM"/>
    <property type="match status" value="1"/>
</dbReference>
<feature type="transmembrane region" description="Helical" evidence="2">
    <location>
        <begin position="13"/>
        <end position="40"/>
    </location>
</feature>
<dbReference type="AlphaFoldDB" id="A0A396HDY5"/>
<dbReference type="Gramene" id="rna35997">
    <property type="protein sequence ID" value="RHN51540.1"/>
    <property type="gene ID" value="gene35997"/>
</dbReference>
<dbReference type="SUPFAM" id="SSF54631">
    <property type="entry name" value="CBS-domain pair"/>
    <property type="match status" value="1"/>
</dbReference>
<keyword evidence="1 2" id="KW-1133">Transmembrane helix</keyword>
<dbReference type="Gene3D" id="3.10.580.10">
    <property type="entry name" value="CBS-domain"/>
    <property type="match status" value="1"/>
</dbReference>
<evidence type="ECO:0000313" key="4">
    <source>
        <dbReference type="EMBL" id="RHN51540.1"/>
    </source>
</evidence>
<protein>
    <recommendedName>
        <fullName evidence="3">CNNM transmembrane domain-containing protein</fullName>
    </recommendedName>
</protein>
<dbReference type="PROSITE" id="PS51846">
    <property type="entry name" value="CNNM"/>
    <property type="match status" value="1"/>
</dbReference>
<feature type="transmembrane region" description="Helical" evidence="2">
    <location>
        <begin position="128"/>
        <end position="148"/>
    </location>
</feature>
<dbReference type="EMBL" id="PSQE01000006">
    <property type="protein sequence ID" value="RHN51540.1"/>
    <property type="molecule type" value="Genomic_DNA"/>
</dbReference>